<protein>
    <submittedName>
        <fullName evidence="6">DNA-binding GntR family transcriptional regulator</fullName>
    </submittedName>
</protein>
<dbReference type="InterPro" id="IPR036390">
    <property type="entry name" value="WH_DNA-bd_sf"/>
</dbReference>
<evidence type="ECO:0000313" key="7">
    <source>
        <dbReference type="Proteomes" id="UP000585437"/>
    </source>
</evidence>
<dbReference type="Pfam" id="PF07729">
    <property type="entry name" value="FCD"/>
    <property type="match status" value="1"/>
</dbReference>
<evidence type="ECO:0000256" key="1">
    <source>
        <dbReference type="ARBA" id="ARBA00023015"/>
    </source>
</evidence>
<dbReference type="SMART" id="SM00345">
    <property type="entry name" value="HTH_GNTR"/>
    <property type="match status" value="1"/>
</dbReference>
<organism evidence="6 7">
    <name type="scientific">Rhizobium soli</name>
    <dbReference type="NCBI Taxonomy" id="424798"/>
    <lineage>
        <taxon>Bacteria</taxon>
        <taxon>Pseudomonadati</taxon>
        <taxon>Pseudomonadota</taxon>
        <taxon>Alphaproteobacteria</taxon>
        <taxon>Hyphomicrobiales</taxon>
        <taxon>Rhizobiaceae</taxon>
        <taxon>Rhizobium/Agrobacterium group</taxon>
        <taxon>Rhizobium</taxon>
    </lineage>
</organism>
<dbReference type="Proteomes" id="UP000585437">
    <property type="component" value="Unassembled WGS sequence"/>
</dbReference>
<dbReference type="PROSITE" id="PS50949">
    <property type="entry name" value="HTH_GNTR"/>
    <property type="match status" value="1"/>
</dbReference>
<name>A0A7X0JN75_9HYPH</name>
<evidence type="ECO:0000313" key="6">
    <source>
        <dbReference type="EMBL" id="MBB6510719.1"/>
    </source>
</evidence>
<keyword evidence="2 6" id="KW-0238">DNA-binding</keyword>
<dbReference type="CDD" id="cd07377">
    <property type="entry name" value="WHTH_GntR"/>
    <property type="match status" value="1"/>
</dbReference>
<dbReference type="Gene3D" id="1.10.10.10">
    <property type="entry name" value="Winged helix-like DNA-binding domain superfamily/Winged helix DNA-binding domain"/>
    <property type="match status" value="1"/>
</dbReference>
<dbReference type="GO" id="GO:0003700">
    <property type="term" value="F:DNA-binding transcription factor activity"/>
    <property type="evidence" value="ECO:0007669"/>
    <property type="project" value="InterPro"/>
</dbReference>
<dbReference type="GO" id="GO:0003677">
    <property type="term" value="F:DNA binding"/>
    <property type="evidence" value="ECO:0007669"/>
    <property type="project" value="UniProtKB-KW"/>
</dbReference>
<evidence type="ECO:0000256" key="2">
    <source>
        <dbReference type="ARBA" id="ARBA00023125"/>
    </source>
</evidence>
<dbReference type="InterPro" id="IPR036388">
    <property type="entry name" value="WH-like_DNA-bd_sf"/>
</dbReference>
<dbReference type="PANTHER" id="PTHR43537:SF53">
    <property type="entry name" value="HTH-TYPE TRANSCRIPTIONAL REPRESSOR NANR"/>
    <property type="match status" value="1"/>
</dbReference>
<gene>
    <name evidence="6" type="ORF">F4695_004111</name>
</gene>
<accession>A0A7X0JN75</accession>
<dbReference type="InterPro" id="IPR000524">
    <property type="entry name" value="Tscrpt_reg_HTH_GntR"/>
</dbReference>
<dbReference type="AlphaFoldDB" id="A0A7X0JN75"/>
<proteinExistence type="predicted"/>
<keyword evidence="7" id="KW-1185">Reference proteome</keyword>
<dbReference type="InterPro" id="IPR011711">
    <property type="entry name" value="GntR_C"/>
</dbReference>
<dbReference type="PRINTS" id="PR00035">
    <property type="entry name" value="HTHGNTR"/>
</dbReference>
<reference evidence="6 7" key="1">
    <citation type="submission" date="2020-08" db="EMBL/GenBank/DDBJ databases">
        <title>The Agave Microbiome: Exploring the role of microbial communities in plant adaptations to desert environments.</title>
        <authorList>
            <person name="Partida-Martinez L.P."/>
        </authorList>
    </citation>
    <scope>NUCLEOTIDE SEQUENCE [LARGE SCALE GENOMIC DNA]</scope>
    <source>
        <strain evidence="6 7">AS3.12</strain>
    </source>
</reference>
<dbReference type="SMART" id="SM00895">
    <property type="entry name" value="FCD"/>
    <property type="match status" value="1"/>
</dbReference>
<feature type="domain" description="HTH gntR-type" evidence="5">
    <location>
        <begin position="25"/>
        <end position="92"/>
    </location>
</feature>
<evidence type="ECO:0000259" key="5">
    <source>
        <dbReference type="PROSITE" id="PS50949"/>
    </source>
</evidence>
<keyword evidence="1" id="KW-0805">Transcription regulation</keyword>
<keyword evidence="3" id="KW-0804">Transcription</keyword>
<dbReference type="PANTHER" id="PTHR43537">
    <property type="entry name" value="TRANSCRIPTIONAL REGULATOR, GNTR FAMILY"/>
    <property type="match status" value="1"/>
</dbReference>
<evidence type="ECO:0000256" key="3">
    <source>
        <dbReference type="ARBA" id="ARBA00023163"/>
    </source>
</evidence>
<dbReference type="SUPFAM" id="SSF46785">
    <property type="entry name" value="Winged helix' DNA-binding domain"/>
    <property type="match status" value="1"/>
</dbReference>
<sequence>MTDKNFVGAGMDDSNQNHALERKRGSGARQVYDLLRDEILDLRLAPGSAIDEVQLATRFGMSRTPIREALVRLAGEGLIETLPNRSTMVSNIDFLGMHAYFDALGLMYRVTTRLAAQHHRAGDLDIIRAHQAEFKAAVEAQDALAMIATNADFHAAIAAAGRNEYYARFFERLLGEGRRMLRLYYQSYDDRLPSRFVDEHEEIIAAIEARDVEAADRLGRAHSEQIEAQIERLLTRHDRLDIVL</sequence>
<dbReference type="Pfam" id="PF00392">
    <property type="entry name" value="GntR"/>
    <property type="match status" value="1"/>
</dbReference>
<feature type="region of interest" description="Disordered" evidence="4">
    <location>
        <begin position="1"/>
        <end position="23"/>
    </location>
</feature>
<dbReference type="EMBL" id="JACHBU010000010">
    <property type="protein sequence ID" value="MBB6510719.1"/>
    <property type="molecule type" value="Genomic_DNA"/>
</dbReference>
<dbReference type="Gene3D" id="1.20.120.530">
    <property type="entry name" value="GntR ligand-binding domain-like"/>
    <property type="match status" value="1"/>
</dbReference>
<comment type="caution">
    <text evidence="6">The sequence shown here is derived from an EMBL/GenBank/DDBJ whole genome shotgun (WGS) entry which is preliminary data.</text>
</comment>
<evidence type="ECO:0000256" key="4">
    <source>
        <dbReference type="SAM" id="MobiDB-lite"/>
    </source>
</evidence>
<dbReference type="SUPFAM" id="SSF48008">
    <property type="entry name" value="GntR ligand-binding domain-like"/>
    <property type="match status" value="1"/>
</dbReference>
<dbReference type="InterPro" id="IPR008920">
    <property type="entry name" value="TF_FadR/GntR_C"/>
</dbReference>